<feature type="compositionally biased region" description="Basic and acidic residues" evidence="1">
    <location>
        <begin position="2274"/>
        <end position="2289"/>
    </location>
</feature>
<feature type="compositionally biased region" description="Polar residues" evidence="1">
    <location>
        <begin position="479"/>
        <end position="491"/>
    </location>
</feature>
<dbReference type="InterPro" id="IPR009057">
    <property type="entry name" value="Homeodomain-like_sf"/>
</dbReference>
<feature type="compositionally biased region" description="Basic and acidic residues" evidence="1">
    <location>
        <begin position="1480"/>
        <end position="1495"/>
    </location>
</feature>
<evidence type="ECO:0000256" key="1">
    <source>
        <dbReference type="SAM" id="MobiDB-lite"/>
    </source>
</evidence>
<protein>
    <submittedName>
        <fullName evidence="3">B double prime 1, subunit of RNA polymerase III transcription initiation factor IIIB</fullName>
    </submittedName>
</protein>
<feature type="compositionally biased region" description="Basic and acidic residues" evidence="1">
    <location>
        <begin position="757"/>
        <end position="770"/>
    </location>
</feature>
<dbReference type="GO" id="GO:0001156">
    <property type="term" value="F:TFIIIC-class transcription factor complex binding"/>
    <property type="evidence" value="ECO:0007669"/>
    <property type="project" value="TreeGrafter"/>
</dbReference>
<sequence>MFRRARLSVKPNVRPGAAPRAPAAPAPQRGREAARPPEPAAASGPKPAESTAAPPAGLGGAQPPEKAPRSSDEKPDGENVVEESGKSSSTVSQRKKRVSRTPTLVKPSVSVPSEPHPLSPVNKEAPQPDPVPAKEKQPCSDRYRIYKAQKLREMLKEELRKEKKQWKNKCAINESQRPPDRSKMTMRDFIYYLPDNNPMTSSLEQEKKTEKSLTPVQTREQESKSTPEAEDEDEVEEEMDEGPLLVPRVKVAEDGSIILDEESLTVEVLRTKGPCVVEENDPIFERGSTTTYSSFRKNYYSKPWSNKETDMFFLAISMVGTDFSMIGQLFPHRARIEIKNKFKREEKTNGWRIDKAFQEKRPFDFDFFAHLLQKVLAEEEKRKQKSVKNQSLKEKKSSKPRKNVKVKKVASEGVNDDAAESVSTKIPDPEGSQKDAQTAGEEEESLTLSGQDSEQIVLDPNLNQNKRRRKTQDEVGKQEVQNLSGNATVQETDQRENVKPVARGRLQRPKPNLSRAVGKKPAISQGKTDAESESLHPATSMEKDKRNTFDISETENTERENPEAETVSNSSEKICLQEDDQPKAFRPTRLTRGRLRRPKPNVGKAAERKEILPSQEKIGANVENSENESSVDRGTPEQIEDQSCQNVECEDITSQSEEKGTSFQNVQPDEPKTLNECVSIQEDNKANTLKQVPMVKTRFQKPKPNVGRGIGRRKIFSKEEVSEEILTSGEMTTALREVARLGASPRENGPVEANTTEEMKSDLTETERRGVSPMEKTPEMIDITVDMETGLEETGRGVSLRDRVPEVTDATEERKTDLEENGRRELSLEEKVPEVADAAEERKTDLEENGRREISLEEKASEAVSTIGDVETGLEETGRGVSLRDKVPEVTDATEERKTDLEESGREISLQEKTPEAVSTVGDMETGLEETGRGVSTRDNVPEVTDATEERKTDLEESGREISLEEKAPEVVSTVGGKEVDSKETGKGAISLTEKVLGKTTAIEETQADLEETGREISLRKSRSEEISTTEEMVADLEKTGKIDISLRGNVPEETGISRQTETDLMESIRAVGSALPSLNLQNIGSEALPVVPVPGEEERSSEKEGSSQLSHLKTSSQTPELGETEDQGMLSPDAPERFSDANLSKSLPQEQKPLEVKPAPFVRSRFKRPKPNLARAALKREMTETGISVPGKKLETGKAETGVIQQSREQTNMLPSQHDVAFLMTSREKDGSGPRPEEAVVSPCVQIEKDLSSPSFCEPVEESQAARAQGEEGVVSVRTQNINTFQQEMKESVTQTAPSVRGRLQRPRPNIRKAGQRQRVEKGEAEGIVEEERTVVQKDETEKKFLTGANFQIGTEVEVVPSKVSEGGMSENQSHVVLVGNLPVNKVSVLDEKTRHEHETCVPGPAQLIRRRFQKAGPNLGRAHGEKEAAAVEEDRAEQSEAKKPEDNLLDQEDSDTQLLQKEKAEFLTSLAVSARKDSVGSREAVWAKKDAESSRAAGDKSASSGVEEQHLSKLTSCPQLLKESDYSKIALDQRTTVSSASECEGGRSERRTHRKSKPNVTKGRGSKRIRTKTSKKGPRASRAVLVTLRASQEEDEDDTEDFECDYEEETYHLAPEEVNKAPVFVPLGLRSPEPVSAQIEETMEEVVCFLNPWNFILLVFFFLWIIISSLSANDGSTEAAITLLTMGDLVLQSEISTEQSDVGVCVLPDGHSKDKSHIPFSPDNVDHRIVHECQELPSAVNSASPSLEESKIVLEEQSSKEESGLVENVKENAVPARFTLNATSEVTSNLRMRSRLAEPKPNLRILGTRRFGAHQEVPGLFVTKGEEVDIQRETEKNASKATELEDKNLGSVTTAESKEQSRSARVHGIEESSVSKEAQLTGRYKEQVLGFDFLAPVVSFETRPHAFGLGQGLHEGAVEEPLRKDADGDGVLTLHVPQVKRRRYNPGWLSVCSLFANMHQDGEEEQAFILTLVEIPTSAVEEFTDPTVQLTPSPLLPAPILVRSVSTEERGDMSMSFPVASVGQDAMCLSDSGREDSEEPPASLDLVSRKRFHCRLDDSDHVPPAKKSWHRSAPGIRDINLSMCAYHLFSAFEGEPFRGQGVFPPSGRTHTTPEPQKEQLESAFQSLESRCLDKVTDTHIEKNTPQIPQAERTVSDKDEGTCAAPKSEQMDSIASSSKAPLSRPGRRPLGFLSLICSKNGLESDEPSQVHSKKRLKPLIPVSRQSLKRSNPPSEGQKKIQESSALLPSPKVVVDTQSENTGGSAAQVSCDHPLPKEEGKSVRNRAPEGEPTTVSEYFFSDIFIEVDETE</sequence>
<feature type="region of interest" description="Disordered" evidence="1">
    <location>
        <begin position="2203"/>
        <end position="2295"/>
    </location>
</feature>
<evidence type="ECO:0000259" key="2">
    <source>
        <dbReference type="SMART" id="SM00717"/>
    </source>
</evidence>
<feature type="region of interest" description="Disordered" evidence="1">
    <location>
        <begin position="1480"/>
        <end position="1515"/>
    </location>
</feature>
<dbReference type="GO" id="GO:0070898">
    <property type="term" value="P:RNA polymerase III preinitiation complex assembly"/>
    <property type="evidence" value="ECO:0007669"/>
    <property type="project" value="TreeGrafter"/>
</dbReference>
<feature type="compositionally biased region" description="Polar residues" evidence="1">
    <location>
        <begin position="1503"/>
        <end position="1515"/>
    </location>
</feature>
<feature type="region of interest" description="Disordered" evidence="1">
    <location>
        <begin position="1836"/>
        <end position="1879"/>
    </location>
</feature>
<feature type="region of interest" description="Disordered" evidence="1">
    <location>
        <begin position="805"/>
        <end position="986"/>
    </location>
</feature>
<feature type="compositionally biased region" description="Basic and acidic residues" evidence="1">
    <location>
        <begin position="1424"/>
        <end position="1448"/>
    </location>
</feature>
<feature type="compositionally biased region" description="Basic and acidic residues" evidence="1">
    <location>
        <begin position="1097"/>
        <end position="1106"/>
    </location>
</feature>
<feature type="compositionally biased region" description="Basic residues" evidence="1">
    <location>
        <begin position="589"/>
        <end position="599"/>
    </location>
</feature>
<feature type="region of interest" description="Disordered" evidence="1">
    <location>
        <begin position="1010"/>
        <end position="1031"/>
    </location>
</feature>
<dbReference type="GO" id="GO:0000126">
    <property type="term" value="C:transcription factor TFIIIB complex"/>
    <property type="evidence" value="ECO:0007669"/>
    <property type="project" value="TreeGrafter"/>
</dbReference>
<feature type="region of interest" description="Disordered" evidence="1">
    <location>
        <begin position="1419"/>
        <end position="1453"/>
    </location>
</feature>
<proteinExistence type="predicted"/>
<feature type="compositionally biased region" description="Basic and acidic residues" evidence="1">
    <location>
        <begin position="66"/>
        <end position="77"/>
    </location>
</feature>
<dbReference type="Ensembl" id="ENSEAST00005028675.1">
    <property type="protein sequence ID" value="ENSEASP00005026404.1"/>
    <property type="gene ID" value="ENSEASG00005018008.1"/>
</dbReference>
<feature type="compositionally biased region" description="Basic and acidic residues" evidence="1">
    <location>
        <begin position="1858"/>
        <end position="1876"/>
    </location>
</feature>
<dbReference type="InterPro" id="IPR001005">
    <property type="entry name" value="SANT/Myb"/>
</dbReference>
<feature type="compositionally biased region" description="Basic and acidic residues" evidence="1">
    <location>
        <begin position="876"/>
        <end position="915"/>
    </location>
</feature>
<feature type="region of interest" description="Disordered" evidence="1">
    <location>
        <begin position="2102"/>
        <end position="2123"/>
    </location>
</feature>
<dbReference type="PANTHER" id="PTHR22929">
    <property type="entry name" value="RNA POLYMERASE III TRANSCRIPTION INITIATION FACTOR B"/>
    <property type="match status" value="1"/>
</dbReference>
<feature type="compositionally biased region" description="Basic residues" evidence="1">
    <location>
        <begin position="398"/>
        <end position="408"/>
    </location>
</feature>
<reference evidence="3" key="1">
    <citation type="submission" date="2023-03" db="UniProtKB">
        <authorList>
            <consortium name="Ensembl"/>
        </authorList>
    </citation>
    <scope>IDENTIFICATION</scope>
</reference>
<evidence type="ECO:0000313" key="3">
    <source>
        <dbReference type="Ensembl" id="ENSEASP00005026404.1"/>
    </source>
</evidence>
<feature type="compositionally biased region" description="Basic and acidic residues" evidence="1">
    <location>
        <begin position="805"/>
        <end position="861"/>
    </location>
</feature>
<feature type="compositionally biased region" description="Polar residues" evidence="1">
    <location>
        <begin position="2224"/>
        <end position="2235"/>
    </location>
</feature>
<feature type="compositionally biased region" description="Basic and acidic residues" evidence="1">
    <location>
        <begin position="1836"/>
        <end position="1850"/>
    </location>
</feature>
<feature type="compositionally biased region" description="Polar residues" evidence="1">
    <location>
        <begin position="2256"/>
        <end position="2268"/>
    </location>
</feature>
<feature type="compositionally biased region" description="Basic residues" evidence="1">
    <location>
        <begin position="1566"/>
        <end position="1581"/>
    </location>
</feature>
<name>A0A8C4MGK7_EQUAS</name>
<feature type="region of interest" description="Disordered" evidence="1">
    <location>
        <begin position="380"/>
        <end position="671"/>
    </location>
</feature>
<feature type="region of interest" description="Disordered" evidence="1">
    <location>
        <begin position="195"/>
        <end position="241"/>
    </location>
</feature>
<feature type="compositionally biased region" description="Basic and acidic residues" evidence="1">
    <location>
        <begin position="1012"/>
        <end position="1026"/>
    </location>
</feature>
<dbReference type="InterPro" id="IPR039467">
    <property type="entry name" value="TFIIIB_B''_Myb"/>
</dbReference>
<feature type="region of interest" description="Disordered" evidence="1">
    <location>
        <begin position="1093"/>
        <end position="1154"/>
    </location>
</feature>
<feature type="region of interest" description="Disordered" evidence="1">
    <location>
        <begin position="2140"/>
        <end position="2189"/>
    </location>
</feature>
<feature type="region of interest" description="Disordered" evidence="1">
    <location>
        <begin position="1535"/>
        <end position="1582"/>
    </location>
</feature>
<gene>
    <name evidence="3" type="primary">BDP1</name>
</gene>
<feature type="region of interest" description="Disordered" evidence="1">
    <location>
        <begin position="1"/>
        <end position="142"/>
    </location>
</feature>
<feature type="region of interest" description="Disordered" evidence="1">
    <location>
        <begin position="162"/>
        <end position="183"/>
    </location>
</feature>
<feature type="compositionally biased region" description="Polar residues" evidence="1">
    <location>
        <begin position="1109"/>
        <end position="1120"/>
    </location>
</feature>
<feature type="compositionally biased region" description="Acidic residues" evidence="1">
    <location>
        <begin position="228"/>
        <end position="241"/>
    </location>
</feature>
<feature type="region of interest" description="Disordered" evidence="1">
    <location>
        <begin position="740"/>
        <end position="777"/>
    </location>
</feature>
<dbReference type="PANTHER" id="PTHR22929:SF0">
    <property type="entry name" value="TRANSCRIPTION FACTOR TFIIIB COMPONENT B'' HOMOLOG"/>
    <property type="match status" value="1"/>
</dbReference>
<feature type="compositionally biased region" description="Polar residues" evidence="1">
    <location>
        <begin position="2172"/>
        <end position="2181"/>
    </location>
</feature>
<feature type="compositionally biased region" description="Basic and acidic residues" evidence="1">
    <location>
        <begin position="948"/>
        <end position="969"/>
    </location>
</feature>
<dbReference type="Pfam" id="PF15963">
    <property type="entry name" value="Myb_DNA-bind_7"/>
    <property type="match status" value="1"/>
</dbReference>
<feature type="compositionally biased region" description="Low complexity" evidence="1">
    <location>
        <begin position="52"/>
        <end position="64"/>
    </location>
</feature>
<feature type="compositionally biased region" description="Low complexity" evidence="1">
    <location>
        <begin position="14"/>
        <end position="28"/>
    </location>
</feature>
<feature type="compositionally biased region" description="Basic and acidic residues" evidence="1">
    <location>
        <begin position="132"/>
        <end position="142"/>
    </location>
</feature>
<dbReference type="SUPFAM" id="SSF46689">
    <property type="entry name" value="Homeodomain-like"/>
    <property type="match status" value="1"/>
</dbReference>
<feature type="domain" description="Myb-like" evidence="2">
    <location>
        <begin position="300"/>
        <end position="348"/>
    </location>
</feature>
<accession>A0A8C4MGK7</accession>
<dbReference type="SMART" id="SM00717">
    <property type="entry name" value="SANT"/>
    <property type="match status" value="1"/>
</dbReference>
<organism evidence="3">
    <name type="scientific">Equus asinus asinus</name>
    <dbReference type="NCBI Taxonomy" id="83772"/>
    <lineage>
        <taxon>Eukaryota</taxon>
        <taxon>Metazoa</taxon>
        <taxon>Chordata</taxon>
        <taxon>Craniata</taxon>
        <taxon>Vertebrata</taxon>
        <taxon>Euteleostomi</taxon>
        <taxon>Mammalia</taxon>
        <taxon>Eutheria</taxon>
        <taxon>Laurasiatheria</taxon>
        <taxon>Perissodactyla</taxon>
        <taxon>Equidae</taxon>
        <taxon>Equus</taxon>
    </lineage>
</organism>